<gene>
    <name evidence="1" type="primary">VvCHDp001061_10</name>
    <name evidence="1" type="ORF">CK203_040132</name>
</gene>
<sequence length="129" mass="14413">MIKVALLCANPSPALGPTMSAIVSMLKGQTVAPELTMDPGIYSDDMKFNALRGQYDQMQLESYSTSGPLNNEWIFLTSILTHIDLVMPGIYKDDLRFRSLRDLHQQKQKQSFNGELLNSCVVGTFQVLN</sequence>
<organism evidence="1 2">
    <name type="scientific">Vitis vinifera</name>
    <name type="common">Grape</name>
    <dbReference type="NCBI Taxonomy" id="29760"/>
    <lineage>
        <taxon>Eukaryota</taxon>
        <taxon>Viridiplantae</taxon>
        <taxon>Streptophyta</taxon>
        <taxon>Embryophyta</taxon>
        <taxon>Tracheophyta</taxon>
        <taxon>Spermatophyta</taxon>
        <taxon>Magnoliopsida</taxon>
        <taxon>eudicotyledons</taxon>
        <taxon>Gunneridae</taxon>
        <taxon>Pentapetalae</taxon>
        <taxon>rosids</taxon>
        <taxon>Vitales</taxon>
        <taxon>Vitaceae</taxon>
        <taxon>Viteae</taxon>
        <taxon>Vitis</taxon>
    </lineage>
</organism>
<keyword evidence="1" id="KW-0418">Kinase</keyword>
<name>A0A438H3J3_VITVI</name>
<comment type="caution">
    <text evidence="1">The sequence shown here is derived from an EMBL/GenBank/DDBJ whole genome shotgun (WGS) entry which is preliminary data.</text>
</comment>
<accession>A0A438H3J3</accession>
<dbReference type="GO" id="GO:0016301">
    <property type="term" value="F:kinase activity"/>
    <property type="evidence" value="ECO:0007669"/>
    <property type="project" value="UniProtKB-KW"/>
</dbReference>
<evidence type="ECO:0000313" key="2">
    <source>
        <dbReference type="Proteomes" id="UP000288805"/>
    </source>
</evidence>
<reference evidence="1 2" key="1">
    <citation type="journal article" date="2018" name="PLoS Genet.">
        <title>Population sequencing reveals clonal diversity and ancestral inbreeding in the grapevine cultivar Chardonnay.</title>
        <authorList>
            <person name="Roach M.J."/>
            <person name="Johnson D.L."/>
            <person name="Bohlmann J."/>
            <person name="van Vuuren H.J."/>
            <person name="Jones S.J."/>
            <person name="Pretorius I.S."/>
            <person name="Schmidt S.A."/>
            <person name="Borneman A.R."/>
        </authorList>
    </citation>
    <scope>NUCLEOTIDE SEQUENCE [LARGE SCALE GENOMIC DNA]</scope>
    <source>
        <strain evidence="2">cv. Chardonnay</strain>
        <tissue evidence="1">Leaf</tissue>
    </source>
</reference>
<evidence type="ECO:0000313" key="1">
    <source>
        <dbReference type="EMBL" id="RVW79032.1"/>
    </source>
</evidence>
<keyword evidence="1" id="KW-0675">Receptor</keyword>
<protein>
    <submittedName>
        <fullName evidence="1">Putative LRR receptor-like serine/threonine-protein kinase</fullName>
    </submittedName>
</protein>
<dbReference type="AlphaFoldDB" id="A0A438H3J3"/>
<keyword evidence="1" id="KW-0808">Transferase</keyword>
<dbReference type="EMBL" id="QGNW01000287">
    <property type="protein sequence ID" value="RVW79032.1"/>
    <property type="molecule type" value="Genomic_DNA"/>
</dbReference>
<dbReference type="Proteomes" id="UP000288805">
    <property type="component" value="Unassembled WGS sequence"/>
</dbReference>
<proteinExistence type="predicted"/>
<dbReference type="OrthoDB" id="1938112at2759"/>